<evidence type="ECO:0000313" key="2">
    <source>
        <dbReference type="Proteomes" id="UP000092665"/>
    </source>
</evidence>
<reference evidence="2" key="1">
    <citation type="submission" date="2015-11" db="EMBL/GenBank/DDBJ databases">
        <authorList>
            <person name="Tobias N.J."/>
            <person name="Mishra B."/>
            <person name="Gupta D.K."/>
            <person name="Thines M."/>
            <person name="Stinear T.P."/>
            <person name="Bode H.B."/>
        </authorList>
    </citation>
    <scope>NUCLEOTIDE SEQUENCE [LARGE SCALE GENOMIC DNA]</scope>
    <source>
        <strain evidence="2">PB45.5</strain>
    </source>
</reference>
<accession>A0A1B8YL53</accession>
<dbReference type="EMBL" id="LOIC01000020">
    <property type="protein sequence ID" value="OCA55880.1"/>
    <property type="molecule type" value="Genomic_DNA"/>
</dbReference>
<name>A0A1B8YL53_9GAMM</name>
<comment type="caution">
    <text evidence="1">The sequence shown here is derived from an EMBL/GenBank/DDBJ whole genome shotgun (WGS) entry which is preliminary data.</text>
</comment>
<proteinExistence type="predicted"/>
<dbReference type="PATRIC" id="fig|29488.15.peg.1086"/>
<gene>
    <name evidence="1" type="ORF">Phpb_00990</name>
</gene>
<dbReference type="RefSeq" id="WP_160296993.1">
    <property type="nucleotide sequence ID" value="NZ_CAWMQN010000020.1"/>
</dbReference>
<dbReference type="Proteomes" id="UP000092665">
    <property type="component" value="Unassembled WGS sequence"/>
</dbReference>
<keyword evidence="2" id="KW-1185">Reference proteome</keyword>
<protein>
    <submittedName>
        <fullName evidence="1">Uncharacterized protein</fullName>
    </submittedName>
</protein>
<sequence>MKKSNAISPQVINTMAISNEPWGIKDSSSNFIYDNLTKKIFIRNFK</sequence>
<dbReference type="AlphaFoldDB" id="A0A1B8YL53"/>
<organism evidence="1 2">
    <name type="scientific">Photorhabdus namnaonensis</name>
    <dbReference type="NCBI Taxonomy" id="1851568"/>
    <lineage>
        <taxon>Bacteria</taxon>
        <taxon>Pseudomonadati</taxon>
        <taxon>Pseudomonadota</taxon>
        <taxon>Gammaproteobacteria</taxon>
        <taxon>Enterobacterales</taxon>
        <taxon>Morganellaceae</taxon>
        <taxon>Photorhabdus</taxon>
    </lineage>
</organism>
<evidence type="ECO:0000313" key="1">
    <source>
        <dbReference type="EMBL" id="OCA55880.1"/>
    </source>
</evidence>